<name>A0ABN7UFI1_GIGMA</name>
<evidence type="ECO:0000313" key="2">
    <source>
        <dbReference type="EMBL" id="CAG8564141.1"/>
    </source>
</evidence>
<proteinExistence type="predicted"/>
<organism evidence="2 3">
    <name type="scientific">Gigaspora margarita</name>
    <dbReference type="NCBI Taxonomy" id="4874"/>
    <lineage>
        <taxon>Eukaryota</taxon>
        <taxon>Fungi</taxon>
        <taxon>Fungi incertae sedis</taxon>
        <taxon>Mucoromycota</taxon>
        <taxon>Glomeromycotina</taxon>
        <taxon>Glomeromycetes</taxon>
        <taxon>Diversisporales</taxon>
        <taxon>Gigasporaceae</taxon>
        <taxon>Gigaspora</taxon>
    </lineage>
</organism>
<protein>
    <submittedName>
        <fullName evidence="2">6186_t:CDS:1</fullName>
    </submittedName>
</protein>
<sequence length="77" mass="8892">MCGMNHKNFLLNMIAKECYQIKGLNEEAEDQIKEWRTEQRSRELNKGAEDKIKKQSLSAATLPPAITSKPRPTQQLY</sequence>
<dbReference type="Proteomes" id="UP000789901">
    <property type="component" value="Unassembled WGS sequence"/>
</dbReference>
<accession>A0ABN7UFI1</accession>
<keyword evidence="3" id="KW-1185">Reference proteome</keyword>
<evidence type="ECO:0000313" key="3">
    <source>
        <dbReference type="Proteomes" id="UP000789901"/>
    </source>
</evidence>
<feature type="compositionally biased region" description="Basic and acidic residues" evidence="1">
    <location>
        <begin position="40"/>
        <end position="53"/>
    </location>
</feature>
<reference evidence="2 3" key="1">
    <citation type="submission" date="2021-06" db="EMBL/GenBank/DDBJ databases">
        <authorList>
            <person name="Kallberg Y."/>
            <person name="Tangrot J."/>
            <person name="Rosling A."/>
        </authorList>
    </citation>
    <scope>NUCLEOTIDE SEQUENCE [LARGE SCALE GENOMIC DNA]</scope>
    <source>
        <strain evidence="2 3">120-4 pot B 10/14</strain>
    </source>
</reference>
<dbReference type="EMBL" id="CAJVQB010002154">
    <property type="protein sequence ID" value="CAG8564141.1"/>
    <property type="molecule type" value="Genomic_DNA"/>
</dbReference>
<gene>
    <name evidence="2" type="ORF">GMARGA_LOCUS5162</name>
</gene>
<evidence type="ECO:0000256" key="1">
    <source>
        <dbReference type="SAM" id="MobiDB-lite"/>
    </source>
</evidence>
<feature type="region of interest" description="Disordered" evidence="1">
    <location>
        <begin position="40"/>
        <end position="77"/>
    </location>
</feature>
<comment type="caution">
    <text evidence="2">The sequence shown here is derived from an EMBL/GenBank/DDBJ whole genome shotgun (WGS) entry which is preliminary data.</text>
</comment>